<reference evidence="11" key="1">
    <citation type="submission" date="2025-08" db="UniProtKB">
        <authorList>
            <consortium name="RefSeq"/>
        </authorList>
    </citation>
    <scope>IDENTIFICATION</scope>
    <source>
        <tissue evidence="11">Muscle</tissue>
    </source>
</reference>
<keyword evidence="2" id="KW-0805">Transcription regulation</keyword>
<dbReference type="Proteomes" id="UP000694941">
    <property type="component" value="Unplaced"/>
</dbReference>
<dbReference type="PROSITE" id="PS00028">
    <property type="entry name" value="ZINC_FINGER_C2H2_1"/>
    <property type="match status" value="1"/>
</dbReference>
<dbReference type="InterPro" id="IPR003150">
    <property type="entry name" value="DNA-bd_RFX"/>
</dbReference>
<feature type="domain" description="C2H2-type" evidence="7">
    <location>
        <begin position="1499"/>
        <end position="1525"/>
    </location>
</feature>
<dbReference type="Pfam" id="PF02257">
    <property type="entry name" value="RFX_DNA_binding"/>
    <property type="match status" value="1"/>
</dbReference>
<feature type="compositionally biased region" description="Low complexity" evidence="6">
    <location>
        <begin position="645"/>
        <end position="656"/>
    </location>
</feature>
<dbReference type="InterPro" id="IPR036390">
    <property type="entry name" value="WH_DNA-bd_sf"/>
</dbReference>
<dbReference type="Gene3D" id="1.10.10.10">
    <property type="entry name" value="Winged helix-like DNA-binding domain superfamily/Winged helix DNA-binding domain"/>
    <property type="match status" value="1"/>
</dbReference>
<name>A0ABM1BE79_LIMPO</name>
<feature type="region of interest" description="Disordered" evidence="6">
    <location>
        <begin position="1455"/>
        <end position="1496"/>
    </location>
</feature>
<dbReference type="SMART" id="SM01014">
    <property type="entry name" value="ARID"/>
    <property type="match status" value="1"/>
</dbReference>
<dbReference type="Gene3D" id="1.25.10.10">
    <property type="entry name" value="Leucine-rich Repeat Variant"/>
    <property type="match status" value="1"/>
</dbReference>
<dbReference type="InterPro" id="IPR011989">
    <property type="entry name" value="ARM-like"/>
</dbReference>
<feature type="compositionally biased region" description="Low complexity" evidence="6">
    <location>
        <begin position="748"/>
        <end position="762"/>
    </location>
</feature>
<dbReference type="Pfam" id="PF01388">
    <property type="entry name" value="ARID"/>
    <property type="match status" value="1"/>
</dbReference>
<feature type="region of interest" description="Disordered" evidence="6">
    <location>
        <begin position="1367"/>
        <end position="1388"/>
    </location>
</feature>
<feature type="compositionally biased region" description="Low complexity" evidence="6">
    <location>
        <begin position="1475"/>
        <end position="1486"/>
    </location>
</feature>
<dbReference type="SUPFAM" id="SSF46774">
    <property type="entry name" value="ARID-like"/>
    <property type="match status" value="1"/>
</dbReference>
<sequence length="1673" mass="185535">MERLHREPSTYINTREYNAFINGLRQFHQNAGTKFRHVPQINGKEINLYSLYNHVTALGGWQKVNDNHKWEEVLETLNITKSCVNAGVALKKIYIRYLDLYEKIYFLGEVHDSGQPLESQARKSYASMHHSLPNYAHHEASDSLRNSAGQPKSIQTTEYNKLCLSFLSGLPNEQDFALNTCNLLSNEGQRVHLLHLKHTPQLVDLLVAQTGIWPYYDAKLREVYLEIWKDVEGRKMEEFWKTFLDCSHPEIMSLWGMNNNYRDEDSDFLNLDQDPQGYSQEGERILKVLVILYNLSFEKHNVQVLAQNPNCIRLLLLSSHCKWSSLKQIALDTIGNLASQISLNLEKSLSSRLVWWTVSEGILSSDRFLIIRSLEILSQLCLCENNEEIITSNLKFQIWEKIFSFLTVHDIMLIIYTLEALYSFSGLGKRSCEKLIRVHKCVGILVSLLTFEPCMYGVNAQSDFKLVEVCEPVDESDIQHATRSNDGNTNSHFVSSPSVTEMDSESFASHWLKSLYEYAPGHSVIRDELYADYVKECSRAGRKGVLNAANFNSCVKKMFPQSALKMLESENYLLSFHHKGIRKKKNPNFLPSKPSPSAVHLKSQVLKPGLANTTLLGSPLPCTPSPPPGSVTNPNTSPILKAQLSAPPRSSTPSPRYNSMLSQVLATCPSRPTSSTHSPTSYQGATSRSSTLIKSLLASKVSTAISDSQNASVIVTENNWSNQSPQAHVPSTISTNIIPSPEESKVGSTTKPTSSTSFTSSSNPNRTKSVITHTRCAKVKLSVPTHFNGIQKKVCFQEEKAKNLKNTENQSQKNGSSFDHNMPTNYKILSHSSKEWAIDDVSNVQNKLPLPNHLCATISSPLSSKEIPVENTLKFRTLTIKNQNGNMLVNPTTPLSLSPPSNQTSTTKVTSSTQFLKSVLSRIQEPETEEERCSQQTVKGKAYKNSPLLNGLLDKGKLPMAPQINSSHLLNGKEGNEKNCAVSETVLVNSVKVENGNAVSKEINLRETSDSGDSVTSSTEVSGSLSLQKCSLKERLNKTNGSRNSLEHPSQSPDLSSISDIAHTLDCASKAITRTNIECSSINNTLVLSTAVSSTSNVVTSRTLPISNCPKAAFIVNVVNPSRSAHSKQLLLRAAGTVATKANENYQHLLLKPVTYSSNVDEVPRKVLLHSIVDSLIKPEETAQKVVLKPVISSQTDSSENLQKLLVQATVNSSLNLEEISQKFLVQSTVNSSVNLNEIPHKIFVQTNATPSGNPIEIPQKLLVQATVSSSVKPSESAQKLIFRSKNNQNEVSEKNSLQSVITSLVSSKETSQKLFLSDVKKPGMKTANENSQRGFIKVSNETGNKPNSEIKLMCFQHSSKFPTAETNFSQNKHVKRPSTNISPSTINQPEVKRLRHDSQTVIGQNNERVKSPSSAVISRTVMPEVNNLNQCLGLVSKKLQPSFSNVNVQQQCQSSENPAIKHSTTGKKNEGVQSSKSSSTISRTKPPQKSSSVPEMKYTCGWKGCGKTFQTPSAVLVHTYKIHTPTVNGDFICQWDGCDTLKRKQLSLLTHFQDYHCIEQVLRNHGKSTTAHPFSPPPHPGYAPDAARLAIRRHAVEFINPREFTEKKESPLEKSIRITAALILRNLTVNSELARSYLKRYEPDLTLLAMSSMEASQIIAHCLAEADGIQDS</sequence>
<dbReference type="InterPro" id="IPR016024">
    <property type="entry name" value="ARM-type_fold"/>
</dbReference>
<dbReference type="Gene3D" id="3.30.160.60">
    <property type="entry name" value="Classic Zinc Finger"/>
    <property type="match status" value="1"/>
</dbReference>
<dbReference type="PANTHER" id="PTHR22970">
    <property type="entry name" value="AT-RICH INTERACTIVE DOMAIN-CONTAINING PROTEIN 2"/>
    <property type="match status" value="1"/>
</dbReference>
<dbReference type="PROSITE" id="PS50157">
    <property type="entry name" value="ZINC_FINGER_C2H2_2"/>
    <property type="match status" value="1"/>
</dbReference>
<dbReference type="InterPro" id="IPR036388">
    <property type="entry name" value="WH-like_DNA-bd_sf"/>
</dbReference>
<accession>A0ABM1BE79</accession>
<keyword evidence="4" id="KW-0539">Nucleus</keyword>
<dbReference type="GeneID" id="106464586"/>
<evidence type="ECO:0000259" key="8">
    <source>
        <dbReference type="PROSITE" id="PS51011"/>
    </source>
</evidence>
<proteinExistence type="predicted"/>
<evidence type="ECO:0000313" key="11">
    <source>
        <dbReference type="RefSeq" id="XP_013780195.2"/>
    </source>
</evidence>
<dbReference type="InterPro" id="IPR052406">
    <property type="entry name" value="Chromatin_Remodeling_Comp"/>
</dbReference>
<organism evidence="10 11">
    <name type="scientific">Limulus polyphemus</name>
    <name type="common">Atlantic horseshoe crab</name>
    <dbReference type="NCBI Taxonomy" id="6850"/>
    <lineage>
        <taxon>Eukaryota</taxon>
        <taxon>Metazoa</taxon>
        <taxon>Ecdysozoa</taxon>
        <taxon>Arthropoda</taxon>
        <taxon>Chelicerata</taxon>
        <taxon>Merostomata</taxon>
        <taxon>Xiphosura</taxon>
        <taxon>Limulidae</taxon>
        <taxon>Limulus</taxon>
    </lineage>
</organism>
<dbReference type="PROSITE" id="PS51526">
    <property type="entry name" value="RFX_DBD"/>
    <property type="match status" value="1"/>
</dbReference>
<evidence type="ECO:0000256" key="2">
    <source>
        <dbReference type="ARBA" id="ARBA00023015"/>
    </source>
</evidence>
<dbReference type="InterPro" id="IPR036431">
    <property type="entry name" value="ARID_dom_sf"/>
</dbReference>
<keyword evidence="5" id="KW-0862">Zinc</keyword>
<evidence type="ECO:0000256" key="1">
    <source>
        <dbReference type="ARBA" id="ARBA00022853"/>
    </source>
</evidence>
<dbReference type="SMART" id="SM00501">
    <property type="entry name" value="BRIGHT"/>
    <property type="match status" value="1"/>
</dbReference>
<gene>
    <name evidence="11" type="primary">LOC106464586</name>
</gene>
<evidence type="ECO:0000259" key="9">
    <source>
        <dbReference type="PROSITE" id="PS51526"/>
    </source>
</evidence>
<keyword evidence="5" id="KW-0479">Metal-binding</keyword>
<feature type="domain" description="ARID" evidence="8">
    <location>
        <begin position="14"/>
        <end position="106"/>
    </location>
</feature>
<feature type="domain" description="RFX-type winged-helix" evidence="9">
    <location>
        <begin position="508"/>
        <end position="585"/>
    </location>
</feature>
<evidence type="ECO:0000313" key="10">
    <source>
        <dbReference type="Proteomes" id="UP000694941"/>
    </source>
</evidence>
<evidence type="ECO:0000259" key="7">
    <source>
        <dbReference type="PROSITE" id="PS50157"/>
    </source>
</evidence>
<evidence type="ECO:0000256" key="6">
    <source>
        <dbReference type="SAM" id="MobiDB-lite"/>
    </source>
</evidence>
<dbReference type="RefSeq" id="XP_013780195.2">
    <property type="nucleotide sequence ID" value="XM_013924741.2"/>
</dbReference>
<dbReference type="Gene3D" id="1.10.150.60">
    <property type="entry name" value="ARID DNA-binding domain"/>
    <property type="match status" value="1"/>
</dbReference>
<dbReference type="PANTHER" id="PTHR22970:SF14">
    <property type="entry name" value="AT-RICH INTERACTIVE DOMAIN-CONTAINING PROTEIN 2"/>
    <property type="match status" value="1"/>
</dbReference>
<feature type="region of interest" description="Disordered" evidence="6">
    <location>
        <begin position="616"/>
        <end position="687"/>
    </location>
</feature>
<dbReference type="SUPFAM" id="SSF46785">
    <property type="entry name" value="Winged helix' DNA-binding domain"/>
    <property type="match status" value="1"/>
</dbReference>
<feature type="compositionally biased region" description="Low complexity" evidence="6">
    <location>
        <begin position="669"/>
        <end position="681"/>
    </location>
</feature>
<evidence type="ECO:0000256" key="5">
    <source>
        <dbReference type="PROSITE-ProRule" id="PRU00042"/>
    </source>
</evidence>
<keyword evidence="1" id="KW-0156">Chromatin regulator</keyword>
<evidence type="ECO:0000256" key="3">
    <source>
        <dbReference type="ARBA" id="ARBA00023163"/>
    </source>
</evidence>
<keyword evidence="10" id="KW-1185">Reference proteome</keyword>
<protein>
    <submittedName>
        <fullName evidence="11">AT-rich interactive domain-containing protein 2-like isoform X1</fullName>
    </submittedName>
</protein>
<dbReference type="InterPro" id="IPR013087">
    <property type="entry name" value="Znf_C2H2_type"/>
</dbReference>
<feature type="compositionally biased region" description="Polar residues" evidence="6">
    <location>
        <begin position="722"/>
        <end position="738"/>
    </location>
</feature>
<evidence type="ECO:0000256" key="4">
    <source>
        <dbReference type="ARBA" id="ARBA00023242"/>
    </source>
</evidence>
<dbReference type="SMART" id="SM00355">
    <property type="entry name" value="ZnF_C2H2"/>
    <property type="match status" value="2"/>
</dbReference>
<keyword evidence="3" id="KW-0804">Transcription</keyword>
<dbReference type="PROSITE" id="PS51011">
    <property type="entry name" value="ARID"/>
    <property type="match status" value="1"/>
</dbReference>
<dbReference type="SUPFAM" id="SSF48371">
    <property type="entry name" value="ARM repeat"/>
    <property type="match status" value="1"/>
</dbReference>
<keyword evidence="5" id="KW-0863">Zinc-finger</keyword>
<feature type="region of interest" description="Disordered" evidence="6">
    <location>
        <begin position="722"/>
        <end position="769"/>
    </location>
</feature>
<dbReference type="InterPro" id="IPR001606">
    <property type="entry name" value="ARID_dom"/>
</dbReference>
<dbReference type="CDD" id="cd16866">
    <property type="entry name" value="ARID_ARID2"/>
    <property type="match status" value="1"/>
</dbReference>